<dbReference type="InterPro" id="IPR001214">
    <property type="entry name" value="SET_dom"/>
</dbReference>
<sequence>MPQVRGGGRSFLVDARPLDKSNWMRYVNCAPNEAEQNVVAFERAGAIYYRTRKPIEACEELLVWYGNSFARDLGLLKDREATGKEDKGGNASPTLQ</sequence>
<dbReference type="OrthoDB" id="6501043at2759"/>
<dbReference type="PROSITE" id="PS50280">
    <property type="entry name" value="SET"/>
    <property type="match status" value="1"/>
</dbReference>
<evidence type="ECO:0000313" key="3">
    <source>
        <dbReference type="Proteomes" id="UP000821853"/>
    </source>
</evidence>
<reference evidence="2 3" key="1">
    <citation type="journal article" date="2020" name="Cell">
        <title>Large-Scale Comparative Analyses of Tick Genomes Elucidate Their Genetic Diversity and Vector Capacities.</title>
        <authorList>
            <consortium name="Tick Genome and Microbiome Consortium (TIGMIC)"/>
            <person name="Jia N."/>
            <person name="Wang J."/>
            <person name="Shi W."/>
            <person name="Du L."/>
            <person name="Sun Y."/>
            <person name="Zhan W."/>
            <person name="Jiang J.F."/>
            <person name="Wang Q."/>
            <person name="Zhang B."/>
            <person name="Ji P."/>
            <person name="Bell-Sakyi L."/>
            <person name="Cui X.M."/>
            <person name="Yuan T.T."/>
            <person name="Jiang B.G."/>
            <person name="Yang W.F."/>
            <person name="Lam T.T."/>
            <person name="Chang Q.C."/>
            <person name="Ding S.J."/>
            <person name="Wang X.J."/>
            <person name="Zhu J.G."/>
            <person name="Ruan X.D."/>
            <person name="Zhao L."/>
            <person name="Wei J.T."/>
            <person name="Ye R.Z."/>
            <person name="Que T.C."/>
            <person name="Du C.H."/>
            <person name="Zhou Y.H."/>
            <person name="Cheng J.X."/>
            <person name="Dai P.F."/>
            <person name="Guo W.B."/>
            <person name="Han X.H."/>
            <person name="Huang E.J."/>
            <person name="Li L.F."/>
            <person name="Wei W."/>
            <person name="Gao Y.C."/>
            <person name="Liu J.Z."/>
            <person name="Shao H.Z."/>
            <person name="Wang X."/>
            <person name="Wang C.C."/>
            <person name="Yang T.C."/>
            <person name="Huo Q.B."/>
            <person name="Li W."/>
            <person name="Chen H.Y."/>
            <person name="Chen S.E."/>
            <person name="Zhou L.G."/>
            <person name="Ni X.B."/>
            <person name="Tian J.H."/>
            <person name="Sheng Y."/>
            <person name="Liu T."/>
            <person name="Pan Y.S."/>
            <person name="Xia L.Y."/>
            <person name="Li J."/>
            <person name="Zhao F."/>
            <person name="Cao W.C."/>
        </authorList>
    </citation>
    <scope>NUCLEOTIDE SEQUENCE [LARGE SCALE GENOMIC DNA]</scope>
    <source>
        <strain evidence="2">HaeL-2018</strain>
    </source>
</reference>
<gene>
    <name evidence="2" type="ORF">HPB48_023024</name>
</gene>
<organism evidence="2 3">
    <name type="scientific">Haemaphysalis longicornis</name>
    <name type="common">Bush tick</name>
    <dbReference type="NCBI Taxonomy" id="44386"/>
    <lineage>
        <taxon>Eukaryota</taxon>
        <taxon>Metazoa</taxon>
        <taxon>Ecdysozoa</taxon>
        <taxon>Arthropoda</taxon>
        <taxon>Chelicerata</taxon>
        <taxon>Arachnida</taxon>
        <taxon>Acari</taxon>
        <taxon>Parasitiformes</taxon>
        <taxon>Ixodida</taxon>
        <taxon>Ixodoidea</taxon>
        <taxon>Ixodidae</taxon>
        <taxon>Haemaphysalinae</taxon>
        <taxon>Haemaphysalis</taxon>
    </lineage>
</organism>
<dbReference type="Gene3D" id="2.170.270.10">
    <property type="entry name" value="SET domain"/>
    <property type="match status" value="1"/>
</dbReference>
<dbReference type="GO" id="GO:0008276">
    <property type="term" value="F:protein methyltransferase activity"/>
    <property type="evidence" value="ECO:0007669"/>
    <property type="project" value="UniProtKB-ARBA"/>
</dbReference>
<accession>A0A9J6GZR9</accession>
<dbReference type="GO" id="GO:0008757">
    <property type="term" value="F:S-adenosylmethionine-dependent methyltransferase activity"/>
    <property type="evidence" value="ECO:0007669"/>
    <property type="project" value="UniProtKB-ARBA"/>
</dbReference>
<dbReference type="GO" id="GO:0008170">
    <property type="term" value="F:N-methyltransferase activity"/>
    <property type="evidence" value="ECO:0007669"/>
    <property type="project" value="UniProtKB-ARBA"/>
</dbReference>
<evidence type="ECO:0000313" key="2">
    <source>
        <dbReference type="EMBL" id="KAH9379980.1"/>
    </source>
</evidence>
<name>A0A9J6GZR9_HAELO</name>
<dbReference type="SUPFAM" id="SSF82199">
    <property type="entry name" value="SET domain"/>
    <property type="match status" value="1"/>
</dbReference>
<protein>
    <recommendedName>
        <fullName evidence="1">SET domain-containing protein</fullName>
    </recommendedName>
</protein>
<dbReference type="Pfam" id="PF21549">
    <property type="entry name" value="PRDM2_PR"/>
    <property type="match status" value="1"/>
</dbReference>
<dbReference type="EMBL" id="JABSTR010000010">
    <property type="protein sequence ID" value="KAH9379980.1"/>
    <property type="molecule type" value="Genomic_DNA"/>
</dbReference>
<comment type="caution">
    <text evidence="2">The sequence shown here is derived from an EMBL/GenBank/DDBJ whole genome shotgun (WGS) entry which is preliminary data.</text>
</comment>
<dbReference type="InterPro" id="IPR046341">
    <property type="entry name" value="SET_dom_sf"/>
</dbReference>
<proteinExistence type="predicted"/>
<dbReference type="AlphaFoldDB" id="A0A9J6GZR9"/>
<dbReference type="VEuPathDB" id="VectorBase:HLOH_046644"/>
<feature type="domain" description="SET" evidence="1">
    <location>
        <begin position="1"/>
        <end position="66"/>
    </location>
</feature>
<dbReference type="Proteomes" id="UP000821853">
    <property type="component" value="Chromosome 8"/>
</dbReference>
<evidence type="ECO:0000259" key="1">
    <source>
        <dbReference type="PROSITE" id="PS50280"/>
    </source>
</evidence>
<keyword evidence="3" id="KW-1185">Reference proteome</keyword>